<keyword evidence="6" id="KW-0819">tRNA processing</keyword>
<keyword evidence="2" id="KW-0489">Methyltransferase</keyword>
<evidence type="ECO:0000256" key="1">
    <source>
        <dbReference type="ARBA" id="ARBA00022490"/>
    </source>
</evidence>
<accession>A0A6N7ERY5</accession>
<dbReference type="InterPro" id="IPR006076">
    <property type="entry name" value="FAD-dep_OxRdtase"/>
</dbReference>
<dbReference type="Gene3D" id="3.50.50.60">
    <property type="entry name" value="FAD/NAD(P)-binding domain"/>
    <property type="match status" value="1"/>
</dbReference>
<evidence type="ECO:0000256" key="5">
    <source>
        <dbReference type="ARBA" id="ARBA00022691"/>
    </source>
</evidence>
<keyword evidence="3" id="KW-0285">Flavoprotein</keyword>
<evidence type="ECO:0000313" key="11">
    <source>
        <dbReference type="EMBL" id="MPV85301.1"/>
    </source>
</evidence>
<evidence type="ECO:0000256" key="9">
    <source>
        <dbReference type="ARBA" id="ARBA00023268"/>
    </source>
</evidence>
<feature type="domain" description="FAD dependent oxidoreductase" evidence="10">
    <location>
        <begin position="4"/>
        <end position="327"/>
    </location>
</feature>
<sequence>MHVDYLIIGQGIAGSLFAHELNQHNQTFIVIDQGAHNASKTAAGIYNPVVLKRFTPVWHAQQQIQVAQNTFAQLSQALNLTLDYPTPICRIFHDAMEKSTWLDKSTRPDLAPYLGKTHPAGAAALHTPNGVGEVKLSGRIDVKGSLSAMKATLMTNAQLRIASFDYAALTPIAQGWRYHDITAQHVVFCEGFGLKDNPFFNTLPLQGNKGEVLRIYAPKLSLTTIAKGGVFIAPLPEVDTATYFVGATYNWTDKDEAPSASAKETLQQKLNTLIKVPYEVVSQTAGIRPTVIDRRPLLGEHPTQRGLYVLNGLGTRGVMLGATMAQQLYAHIQNKTPLDNAVSIARFY</sequence>
<keyword evidence="9" id="KW-0511">Multifunctional enzyme</keyword>
<evidence type="ECO:0000313" key="12">
    <source>
        <dbReference type="Proteomes" id="UP000471298"/>
    </source>
</evidence>
<dbReference type="EMBL" id="WHNW01000001">
    <property type="protein sequence ID" value="MPV85301.1"/>
    <property type="molecule type" value="Genomic_DNA"/>
</dbReference>
<gene>
    <name evidence="11" type="ORF">GCU85_00955</name>
</gene>
<dbReference type="RefSeq" id="WP_218110454.1">
    <property type="nucleotide sequence ID" value="NZ_WHNW01000001.1"/>
</dbReference>
<keyword evidence="12" id="KW-1185">Reference proteome</keyword>
<dbReference type="Pfam" id="PF01266">
    <property type="entry name" value="DAO"/>
    <property type="match status" value="1"/>
</dbReference>
<keyword evidence="5" id="KW-0949">S-adenosyl-L-methionine</keyword>
<keyword evidence="8" id="KW-0560">Oxidoreductase</keyword>
<dbReference type="GO" id="GO:0005737">
    <property type="term" value="C:cytoplasm"/>
    <property type="evidence" value="ECO:0007669"/>
    <property type="project" value="TreeGrafter"/>
</dbReference>
<dbReference type="PANTHER" id="PTHR13847:SF283">
    <property type="entry name" value="TRNA 5-METHYLAMINOMETHYL-2-THIOURIDINE BIOSYNTHESIS BIFUNCTIONAL PROTEIN MNMC"/>
    <property type="match status" value="1"/>
</dbReference>
<dbReference type="InParanoid" id="A0A6N7ERY5"/>
<dbReference type="GO" id="GO:0008168">
    <property type="term" value="F:methyltransferase activity"/>
    <property type="evidence" value="ECO:0007669"/>
    <property type="project" value="UniProtKB-KW"/>
</dbReference>
<proteinExistence type="predicted"/>
<keyword evidence="4" id="KW-0808">Transferase</keyword>
<dbReference type="GO" id="GO:0032259">
    <property type="term" value="P:methylation"/>
    <property type="evidence" value="ECO:0007669"/>
    <property type="project" value="UniProtKB-KW"/>
</dbReference>
<evidence type="ECO:0000256" key="4">
    <source>
        <dbReference type="ARBA" id="ARBA00022679"/>
    </source>
</evidence>
<evidence type="ECO:0000259" key="10">
    <source>
        <dbReference type="Pfam" id="PF01266"/>
    </source>
</evidence>
<evidence type="ECO:0000256" key="8">
    <source>
        <dbReference type="ARBA" id="ARBA00023002"/>
    </source>
</evidence>
<protein>
    <submittedName>
        <fullName evidence="11">FAD-dependent oxidoreductase</fullName>
    </submittedName>
</protein>
<evidence type="ECO:0000256" key="7">
    <source>
        <dbReference type="ARBA" id="ARBA00022827"/>
    </source>
</evidence>
<dbReference type="InterPro" id="IPR036188">
    <property type="entry name" value="FAD/NAD-bd_sf"/>
</dbReference>
<evidence type="ECO:0000256" key="6">
    <source>
        <dbReference type="ARBA" id="ARBA00022694"/>
    </source>
</evidence>
<dbReference type="GO" id="GO:0008033">
    <property type="term" value="P:tRNA processing"/>
    <property type="evidence" value="ECO:0007669"/>
    <property type="project" value="UniProtKB-KW"/>
</dbReference>
<evidence type="ECO:0000256" key="3">
    <source>
        <dbReference type="ARBA" id="ARBA00022630"/>
    </source>
</evidence>
<keyword evidence="1" id="KW-0963">Cytoplasm</keyword>
<dbReference type="Gene3D" id="3.30.9.10">
    <property type="entry name" value="D-Amino Acid Oxidase, subunit A, domain 2"/>
    <property type="match status" value="1"/>
</dbReference>
<reference evidence="11 12" key="1">
    <citation type="submission" date="2019-10" db="EMBL/GenBank/DDBJ databases">
        <title>Cardiobacteriales fam. a chemoheterotrophic member of the order Cardiobacteriales, and proposal of Cardiobacteriales fam. nov.</title>
        <authorList>
            <person name="Wang C."/>
        </authorList>
    </citation>
    <scope>NUCLEOTIDE SEQUENCE [LARGE SCALE GENOMIC DNA]</scope>
    <source>
        <strain evidence="11 12">ML27</strain>
    </source>
</reference>
<evidence type="ECO:0000256" key="2">
    <source>
        <dbReference type="ARBA" id="ARBA00022603"/>
    </source>
</evidence>
<dbReference type="PANTHER" id="PTHR13847">
    <property type="entry name" value="SARCOSINE DEHYDROGENASE-RELATED"/>
    <property type="match status" value="1"/>
</dbReference>
<organism evidence="11 12">
    <name type="scientific">Ostreibacterium oceani</name>
    <dbReference type="NCBI Taxonomy" id="2654998"/>
    <lineage>
        <taxon>Bacteria</taxon>
        <taxon>Pseudomonadati</taxon>
        <taxon>Pseudomonadota</taxon>
        <taxon>Gammaproteobacteria</taxon>
        <taxon>Cardiobacteriales</taxon>
        <taxon>Ostreibacteriaceae</taxon>
        <taxon>Ostreibacterium</taxon>
    </lineage>
</organism>
<dbReference type="Proteomes" id="UP000471298">
    <property type="component" value="Unassembled WGS sequence"/>
</dbReference>
<comment type="caution">
    <text evidence="11">The sequence shown here is derived from an EMBL/GenBank/DDBJ whole genome shotgun (WGS) entry which is preliminary data.</text>
</comment>
<dbReference type="AlphaFoldDB" id="A0A6N7ERY5"/>
<keyword evidence="7" id="KW-0274">FAD</keyword>
<dbReference type="GO" id="GO:0016491">
    <property type="term" value="F:oxidoreductase activity"/>
    <property type="evidence" value="ECO:0007669"/>
    <property type="project" value="UniProtKB-KW"/>
</dbReference>
<name>A0A6N7ERY5_9GAMM</name>
<dbReference type="SUPFAM" id="SSF51971">
    <property type="entry name" value="Nucleotide-binding domain"/>
    <property type="match status" value="1"/>
</dbReference>